<keyword evidence="3" id="KW-1185">Reference proteome</keyword>
<sequence>MTTASLPRKTSRTEPAAATAPAVAAPQHHGLFLEPHFAPGSRALEDDEYEDGYEGDALPAPEPSRPARRR</sequence>
<feature type="compositionally biased region" description="Acidic residues" evidence="1">
    <location>
        <begin position="45"/>
        <end position="54"/>
    </location>
</feature>
<dbReference type="EMBL" id="LJGZ01000114">
    <property type="protein sequence ID" value="OEV14901.1"/>
    <property type="molecule type" value="Genomic_DNA"/>
</dbReference>
<gene>
    <name evidence="2" type="ORF">AN221_44725</name>
</gene>
<evidence type="ECO:0000313" key="3">
    <source>
        <dbReference type="Proteomes" id="UP000175971"/>
    </source>
</evidence>
<comment type="caution">
    <text evidence="2">The sequence shown here is derived from an EMBL/GenBank/DDBJ whole genome shotgun (WGS) entry which is preliminary data.</text>
</comment>
<feature type="compositionally biased region" description="Low complexity" evidence="1">
    <location>
        <begin position="15"/>
        <end position="26"/>
    </location>
</feature>
<proteinExistence type="predicted"/>
<dbReference type="RefSeq" id="WP_070205469.1">
    <property type="nucleotide sequence ID" value="NZ_LJGZ01000114.1"/>
</dbReference>
<evidence type="ECO:0000313" key="2">
    <source>
        <dbReference type="EMBL" id="OEV14901.1"/>
    </source>
</evidence>
<organism evidence="2 3">
    <name type="scientific">Streptomyces nanshensis</name>
    <dbReference type="NCBI Taxonomy" id="518642"/>
    <lineage>
        <taxon>Bacteria</taxon>
        <taxon>Bacillati</taxon>
        <taxon>Actinomycetota</taxon>
        <taxon>Actinomycetes</taxon>
        <taxon>Kitasatosporales</taxon>
        <taxon>Streptomycetaceae</taxon>
        <taxon>Streptomyces</taxon>
    </lineage>
</organism>
<dbReference type="AlphaFoldDB" id="A0A1E7LFK6"/>
<protein>
    <submittedName>
        <fullName evidence="2">Uncharacterized protein</fullName>
    </submittedName>
</protein>
<dbReference type="PATRIC" id="fig|518642.7.peg.8832"/>
<feature type="region of interest" description="Disordered" evidence="1">
    <location>
        <begin position="1"/>
        <end position="70"/>
    </location>
</feature>
<name>A0A1E7LFK6_9ACTN</name>
<evidence type="ECO:0000256" key="1">
    <source>
        <dbReference type="SAM" id="MobiDB-lite"/>
    </source>
</evidence>
<dbReference type="Proteomes" id="UP000175971">
    <property type="component" value="Unassembled WGS sequence"/>
</dbReference>
<accession>A0A1E7LFK6</accession>
<reference evidence="2 3" key="1">
    <citation type="journal article" date="2016" name="Front. Microbiol.">
        <title>Comparative Genomics Analysis of Streptomyces Species Reveals Their Adaptation to the Marine Environment and Their Diversity at the Genomic Level.</title>
        <authorList>
            <person name="Tian X."/>
            <person name="Zhang Z."/>
            <person name="Yang T."/>
            <person name="Chen M."/>
            <person name="Li J."/>
            <person name="Chen F."/>
            <person name="Yang J."/>
            <person name="Li W."/>
            <person name="Zhang B."/>
            <person name="Zhang Z."/>
            <person name="Wu J."/>
            <person name="Zhang C."/>
            <person name="Long L."/>
            <person name="Xiao J."/>
        </authorList>
    </citation>
    <scope>NUCLEOTIDE SEQUENCE [LARGE SCALE GENOMIC DNA]</scope>
    <source>
        <strain evidence="2 3">SCSIO M10372</strain>
    </source>
</reference>